<organism evidence="2 3">
    <name type="scientific">Pseudomonas phage PhiPA3</name>
    <name type="common">Pseudomonas aeruginosa phage PhiPA3</name>
    <dbReference type="NCBI Taxonomy" id="998086"/>
    <lineage>
        <taxon>Viruses</taxon>
        <taxon>Duplodnaviria</taxon>
        <taxon>Heunggongvirae</taxon>
        <taxon>Uroviricota</taxon>
        <taxon>Caudoviricetes</taxon>
        <taxon>Chimalliviridae</taxon>
        <taxon>Miltoncavirus</taxon>
        <taxon>Miltoncavirus PhiPA3</taxon>
    </lineage>
</organism>
<evidence type="ECO:0000313" key="2">
    <source>
        <dbReference type="EMBL" id="AEH03640.1"/>
    </source>
</evidence>
<dbReference type="RefSeq" id="YP_009217296.1">
    <property type="nucleotide sequence ID" value="NC_028999.1"/>
</dbReference>
<dbReference type="EMBL" id="HQ630627">
    <property type="protein sequence ID" value="AEH03640.1"/>
    <property type="molecule type" value="Genomic_DNA"/>
</dbReference>
<feature type="compositionally biased region" description="Basic and acidic residues" evidence="1">
    <location>
        <begin position="43"/>
        <end position="57"/>
    </location>
</feature>
<dbReference type="Proteomes" id="UP000008388">
    <property type="component" value="Segment"/>
</dbReference>
<accession>F8SJ60</accession>
<reference evidence="2 3" key="1">
    <citation type="journal article" date="2011" name="Microbiology">
        <title>The Pseudomonas aeruginosa generalized transducing phage phiPA3 is a new member of the phiKZ-like group of 'jumbo' phages, and infects model laboratory strains and clinical isolates from cystic fibrosis patients.</title>
        <authorList>
            <person name="Monson R."/>
            <person name="Foulds I."/>
            <person name="Foweraker J."/>
            <person name="Welch M."/>
            <person name="Salmond G.P."/>
        </authorList>
    </citation>
    <scope>NUCLEOTIDE SEQUENCE [LARGE SCALE GENOMIC DNA]</scope>
</reference>
<feature type="region of interest" description="Disordered" evidence="1">
    <location>
        <begin position="1"/>
        <end position="61"/>
    </location>
</feature>
<dbReference type="GeneID" id="26643745"/>
<dbReference type="OrthoDB" id="34452at10239"/>
<evidence type="ECO:0000313" key="3">
    <source>
        <dbReference type="Proteomes" id="UP000008388"/>
    </source>
</evidence>
<proteinExistence type="predicted"/>
<protein>
    <submittedName>
        <fullName evidence="2">Uncharacterized protein 217</fullName>
    </submittedName>
</protein>
<dbReference type="KEGG" id="vg:26643745"/>
<organismHost>
    <name type="scientific">Pseudomonas aeruginosa</name>
    <dbReference type="NCBI Taxonomy" id="287"/>
</organismHost>
<name>F8SJ60_BPPA3</name>
<sequence>MKGMNWALSLEDQEGQAQEVDVNNVESETEVKDLDQGNLDVDNANKESQPDTVHADTEGDVSNEEATYAAATGASTIEAFAPDKYGCPKRFVLSGFDASSNPAADINDNKLQCVLLMQNGTLPEVGKNGITAEDLLRVVEELFVGYQSGPFACEENESVLFHVRAAQAKIQARLYRRREEGTEGTYQGH</sequence>
<keyword evidence="3" id="KW-1185">Reference proteome</keyword>
<evidence type="ECO:0000256" key="1">
    <source>
        <dbReference type="SAM" id="MobiDB-lite"/>
    </source>
</evidence>
<gene>
    <name evidence="2" type="primary">217</name>
</gene>